<feature type="compositionally biased region" description="Low complexity" evidence="2">
    <location>
        <begin position="157"/>
        <end position="166"/>
    </location>
</feature>
<reference evidence="3" key="1">
    <citation type="journal article" date="2021" name="Proc. Natl. Acad. Sci. U.S.A.">
        <title>Three genomes in the algal genus Volvox reveal the fate of a haploid sex-determining region after a transition to homothallism.</title>
        <authorList>
            <person name="Yamamoto K."/>
            <person name="Hamaji T."/>
            <person name="Kawai-Toyooka H."/>
            <person name="Matsuzaki R."/>
            <person name="Takahashi F."/>
            <person name="Nishimura Y."/>
            <person name="Kawachi M."/>
            <person name="Noguchi H."/>
            <person name="Minakuchi Y."/>
            <person name="Umen J.G."/>
            <person name="Toyoda A."/>
            <person name="Nozaki H."/>
        </authorList>
    </citation>
    <scope>NUCLEOTIDE SEQUENCE</scope>
    <source>
        <strain evidence="3">NIES-3785</strain>
    </source>
</reference>
<evidence type="ECO:0000256" key="2">
    <source>
        <dbReference type="SAM" id="MobiDB-lite"/>
    </source>
</evidence>
<proteinExistence type="predicted"/>
<organism evidence="3 4">
    <name type="scientific">Volvox reticuliferus</name>
    <dbReference type="NCBI Taxonomy" id="1737510"/>
    <lineage>
        <taxon>Eukaryota</taxon>
        <taxon>Viridiplantae</taxon>
        <taxon>Chlorophyta</taxon>
        <taxon>core chlorophytes</taxon>
        <taxon>Chlorophyceae</taxon>
        <taxon>CS clade</taxon>
        <taxon>Chlamydomonadales</taxon>
        <taxon>Volvocaceae</taxon>
        <taxon>Volvox</taxon>
    </lineage>
</organism>
<dbReference type="OrthoDB" id="532794at2759"/>
<evidence type="ECO:0000256" key="1">
    <source>
        <dbReference type="SAM" id="Coils"/>
    </source>
</evidence>
<feature type="coiled-coil region" evidence="1">
    <location>
        <begin position="77"/>
        <end position="104"/>
    </location>
</feature>
<dbReference type="EMBL" id="BNCQ01000063">
    <property type="protein sequence ID" value="GIM15199.1"/>
    <property type="molecule type" value="Genomic_DNA"/>
</dbReference>
<name>A0A8J4FUV6_9CHLO</name>
<keyword evidence="1" id="KW-0175">Coiled coil</keyword>
<dbReference type="AlphaFoldDB" id="A0A8J4FUV6"/>
<gene>
    <name evidence="3" type="ORF">Vretimale_18002</name>
</gene>
<feature type="region of interest" description="Disordered" evidence="2">
    <location>
        <begin position="144"/>
        <end position="173"/>
    </location>
</feature>
<protein>
    <submittedName>
        <fullName evidence="3">Uncharacterized protein</fullName>
    </submittedName>
</protein>
<evidence type="ECO:0000313" key="3">
    <source>
        <dbReference type="EMBL" id="GIM15199.1"/>
    </source>
</evidence>
<evidence type="ECO:0000313" key="4">
    <source>
        <dbReference type="Proteomes" id="UP000722791"/>
    </source>
</evidence>
<accession>A0A8J4FUV6</accession>
<comment type="caution">
    <text evidence="3">The sequence shown here is derived from an EMBL/GenBank/DDBJ whole genome shotgun (WGS) entry which is preliminary data.</text>
</comment>
<sequence length="1012" mass="109754">MVSGSVLPPVNEALSLLDVSFVNNEWHGTPATIRRSIQILVDHISVQNVQLSRVEDILNSFGSPSQQGGTVWTKLAAKADLSRLERLEAQVDGLLNDSAQLRTQQSAAVHAHDDVVSRMELLKDQVTSMEARLGLPYVPDTASGLDQYGGTRRSNTGLGSSSPSKGAPGGLMTSVPTGSVLDRILRLERRTDALAEMSAKSEDDAALLLAKLREMEPRLEVQINHLRGDIKQALALAAASTRLEADAESTSRIKEAEKRMLARIQSVESSLEGKVSALSAQAGITISSELDKRVNGVYDHVDAQVQRLCGDLERLSRDKVDLSSLEHYSQRISSLFEGVAQGLADEVATLVTQLRAEVAAVTRSADEARVKDKMLQDNLKAEMEGIRQTSGQVKEAVSTMQEAIAAVQNTRPLEETRAVIRQVMHDTDQLQKAVTGLNTAMSSTSNALELQSHKLSQLSHKITGVQHDVSAVKDTVYGGVTSAGGNAVEQCATAGASLLSKLTSVERTIADMTASLHSKTDDTVTREMERRVAALVRQQDVTAEGLRNLSATTFKRADDHASAIQRLTLAVSGNLEDRPTTTVVKHLLETSVLEVRERCDQALAPLWDAVRILQSGLRDAAGEVKALSANVSNVQQAQSDLRSKASTDRASMLTALRKALDDELGSLRTQLDSRLDSMANGVRQVVEQLEVHEKLQDRLTQLTTAIEEQLATQVAAWRTGNQQLRTELCSRADAAAVGLGARLDALEVVSCKHADELKVLSEASASKPDEVTVREIASSIASTMSSSIVKQELLDFREKELVKLQEWLEEHKRNRDNLATQNNMVAALDSASRQIRQEMESITTARLEELRRAFTSLRGEIDGRVRATTSRLEVTELRIQDLEAATCAAVNRKDVEEILKSSLSQNVGHIGLETKVGELMDEVADHASALKLFRSEAVLRSEFTAELARKVDLATYLAQGSARAAAANAGALLGANLSPRQRRRSVDVGERFANGVAAVARSMDRLNLGSAI</sequence>
<dbReference type="Proteomes" id="UP000722791">
    <property type="component" value="Unassembled WGS sequence"/>
</dbReference>